<dbReference type="PANTHER" id="PTHR45526">
    <property type="entry name" value="TRANSCRIPTIONAL REGULATORY PROTEIN DPIA"/>
    <property type="match status" value="1"/>
</dbReference>
<gene>
    <name evidence="4" type="ORF">ASUIS_0938</name>
</gene>
<dbReference type="NCBIfam" id="TIGR00229">
    <property type="entry name" value="sensory_box"/>
    <property type="match status" value="1"/>
</dbReference>
<keyword evidence="2" id="KW-0175">Coiled coil</keyword>
<dbReference type="Pfam" id="PF13426">
    <property type="entry name" value="PAS_9"/>
    <property type="match status" value="1"/>
</dbReference>
<dbReference type="GO" id="GO:0000156">
    <property type="term" value="F:phosphorelay response regulator activity"/>
    <property type="evidence" value="ECO:0007669"/>
    <property type="project" value="TreeGrafter"/>
</dbReference>
<dbReference type="SMART" id="SM00448">
    <property type="entry name" value="REC"/>
    <property type="match status" value="1"/>
</dbReference>
<evidence type="ECO:0000259" key="3">
    <source>
        <dbReference type="PROSITE" id="PS50110"/>
    </source>
</evidence>
<dbReference type="InterPro" id="IPR051271">
    <property type="entry name" value="2C-system_Tx_regulators"/>
</dbReference>
<dbReference type="CDD" id="cd00130">
    <property type="entry name" value="PAS"/>
    <property type="match status" value="1"/>
</dbReference>
<dbReference type="InterPro" id="IPR035965">
    <property type="entry name" value="PAS-like_dom_sf"/>
</dbReference>
<proteinExistence type="predicted"/>
<dbReference type="InterPro" id="IPR000014">
    <property type="entry name" value="PAS"/>
</dbReference>
<feature type="domain" description="Response regulatory" evidence="3">
    <location>
        <begin position="18"/>
        <end position="134"/>
    </location>
</feature>
<evidence type="ECO:0000313" key="5">
    <source>
        <dbReference type="Proteomes" id="UP000263040"/>
    </source>
</evidence>
<evidence type="ECO:0000313" key="4">
    <source>
        <dbReference type="EMBL" id="AXX89427.1"/>
    </source>
</evidence>
<feature type="modified residue" description="4-aspartylphosphate" evidence="1">
    <location>
        <position position="69"/>
    </location>
</feature>
<keyword evidence="1" id="KW-0597">Phosphoprotein</keyword>
<dbReference type="InterPro" id="IPR011006">
    <property type="entry name" value="CheY-like_superfamily"/>
</dbReference>
<keyword evidence="5" id="KW-1185">Reference proteome</keyword>
<reference evidence="4 5" key="1">
    <citation type="submission" date="2018-08" db="EMBL/GenBank/DDBJ databases">
        <title>Complete genome of the Arcobacter suis type strain LMG 26152.</title>
        <authorList>
            <person name="Miller W.G."/>
            <person name="Yee E."/>
            <person name="Bono J.L."/>
        </authorList>
    </citation>
    <scope>NUCLEOTIDE SEQUENCE [LARGE SCALE GENOMIC DNA]</scope>
    <source>
        <strain evidence="4 5">CECT 7833</strain>
    </source>
</reference>
<sequence>MSQLLKCSFDKAYLEKAKILYIESEDVARNEATEIFAVFFKKVLIARDCKEGLDVFIENRSEIDIVLLDINMPNSRGLELLDEIRKIDWNIPVLILAVFNEVDILLKSIKYNITNYIVKPMQLNTTLKIISQLMEVKEQKKELARKDNELKQFISILDSSNIICEMDLEFNIISANDAFLINSGYELNEVIGKKISDKTILCNHEMQELKIKDSLLRGKTWIGLSKRVSKEGTYYYTHSTILPIFHNDGKIKKFIEFATLISKYENEILALKKHILLLKTESFKAHKELKKENQLYLELSDTLQKEKEKSKSLRREIDDGVVNRQKIQLELYELKKENSRLLEKLAIQEKRIDEFQSAVFSGQ</sequence>
<evidence type="ECO:0000256" key="1">
    <source>
        <dbReference type="PROSITE-ProRule" id="PRU00169"/>
    </source>
</evidence>
<dbReference type="Proteomes" id="UP000263040">
    <property type="component" value="Chromosome"/>
</dbReference>
<dbReference type="PROSITE" id="PS50110">
    <property type="entry name" value="RESPONSE_REGULATORY"/>
    <property type="match status" value="1"/>
</dbReference>
<dbReference type="Gene3D" id="3.40.50.2300">
    <property type="match status" value="1"/>
</dbReference>
<dbReference type="SUPFAM" id="SSF52172">
    <property type="entry name" value="CheY-like"/>
    <property type="match status" value="1"/>
</dbReference>
<dbReference type="SUPFAM" id="SSF55785">
    <property type="entry name" value="PYP-like sensor domain (PAS domain)"/>
    <property type="match status" value="1"/>
</dbReference>
<dbReference type="Gene3D" id="3.30.450.20">
    <property type="entry name" value="PAS domain"/>
    <property type="match status" value="1"/>
</dbReference>
<dbReference type="InterPro" id="IPR001789">
    <property type="entry name" value="Sig_transdc_resp-reg_receiver"/>
</dbReference>
<dbReference type="CDD" id="cd00156">
    <property type="entry name" value="REC"/>
    <property type="match status" value="1"/>
</dbReference>
<feature type="coiled-coil region" evidence="2">
    <location>
        <begin position="261"/>
        <end position="358"/>
    </location>
</feature>
<dbReference type="AlphaFoldDB" id="A0AAD0WQL9"/>
<dbReference type="PANTHER" id="PTHR45526:SF1">
    <property type="entry name" value="TRANSCRIPTIONAL REGULATORY PROTEIN DCUR-RELATED"/>
    <property type="match status" value="1"/>
</dbReference>
<protein>
    <submittedName>
        <fullName evidence="4">PAS sensor-containing response regulator</fullName>
    </submittedName>
</protein>
<name>A0AAD0WQL9_9BACT</name>
<dbReference type="Pfam" id="PF00072">
    <property type="entry name" value="Response_reg"/>
    <property type="match status" value="1"/>
</dbReference>
<accession>A0AAD0WQL9</accession>
<evidence type="ECO:0000256" key="2">
    <source>
        <dbReference type="SAM" id="Coils"/>
    </source>
</evidence>
<dbReference type="EMBL" id="CP032100">
    <property type="protein sequence ID" value="AXX89427.1"/>
    <property type="molecule type" value="Genomic_DNA"/>
</dbReference>
<dbReference type="KEGG" id="asui:ASUIS_0938"/>
<organism evidence="4 5">
    <name type="scientific">Arcobacter suis CECT 7833</name>
    <dbReference type="NCBI Taxonomy" id="663365"/>
    <lineage>
        <taxon>Bacteria</taxon>
        <taxon>Pseudomonadati</taxon>
        <taxon>Campylobacterota</taxon>
        <taxon>Epsilonproteobacteria</taxon>
        <taxon>Campylobacterales</taxon>
        <taxon>Arcobacteraceae</taxon>
        <taxon>Arcobacter</taxon>
    </lineage>
</organism>
<dbReference type="RefSeq" id="WP_118885975.1">
    <property type="nucleotide sequence ID" value="NZ_CP032100.1"/>
</dbReference>